<evidence type="ECO:0000313" key="3">
    <source>
        <dbReference type="Proteomes" id="UP000316747"/>
    </source>
</evidence>
<protein>
    <submittedName>
        <fullName evidence="2">Uncharacterized protein</fullName>
    </submittedName>
</protein>
<comment type="caution">
    <text evidence="2">The sequence shown here is derived from an EMBL/GenBank/DDBJ whole genome shotgun (WGS) entry which is preliminary data.</text>
</comment>
<evidence type="ECO:0000313" key="2">
    <source>
        <dbReference type="EMBL" id="TQM54617.1"/>
    </source>
</evidence>
<reference evidence="2 3" key="1">
    <citation type="submission" date="2019-06" db="EMBL/GenBank/DDBJ databases">
        <title>Genome sequencing of plant associated microbes to promote plant fitness in Sorghum bicolor and Oryza sativa.</title>
        <authorList>
            <person name="Coleman-Derr D."/>
        </authorList>
    </citation>
    <scope>NUCLEOTIDE SEQUENCE [LARGE SCALE GENOMIC DNA]</scope>
    <source>
        <strain evidence="2 3">KV-663</strain>
    </source>
</reference>
<proteinExistence type="predicted"/>
<dbReference type="EMBL" id="VFPM01000006">
    <property type="protein sequence ID" value="TQM54617.1"/>
    <property type="molecule type" value="Genomic_DNA"/>
</dbReference>
<organism evidence="2 3">
    <name type="scientific">Humibacillus xanthopallidus</name>
    <dbReference type="NCBI Taxonomy" id="412689"/>
    <lineage>
        <taxon>Bacteria</taxon>
        <taxon>Bacillati</taxon>
        <taxon>Actinomycetota</taxon>
        <taxon>Actinomycetes</taxon>
        <taxon>Micrococcales</taxon>
        <taxon>Intrasporangiaceae</taxon>
        <taxon>Humibacillus</taxon>
    </lineage>
</organism>
<dbReference type="RefSeq" id="WP_141847644.1">
    <property type="nucleotide sequence ID" value="NZ_VFPM01000006.1"/>
</dbReference>
<gene>
    <name evidence="2" type="ORF">FBY41_4655</name>
</gene>
<keyword evidence="3" id="KW-1185">Reference proteome</keyword>
<keyword evidence="1" id="KW-0732">Signal</keyword>
<accession>A0A543H8D6</accession>
<dbReference type="AlphaFoldDB" id="A0A543H8D6"/>
<evidence type="ECO:0000256" key="1">
    <source>
        <dbReference type="SAM" id="SignalP"/>
    </source>
</evidence>
<feature type="chain" id="PRO_5021944489" evidence="1">
    <location>
        <begin position="28"/>
        <end position="232"/>
    </location>
</feature>
<dbReference type="Proteomes" id="UP000316747">
    <property type="component" value="Unassembled WGS sequence"/>
</dbReference>
<feature type="signal peptide" evidence="1">
    <location>
        <begin position="1"/>
        <end position="27"/>
    </location>
</feature>
<name>A0A543H8D6_9MICO</name>
<dbReference type="OrthoDB" id="4934044at2"/>
<sequence length="232" mass="23466">MKRACAIVAAVALPLALGPLVAGPAGAAQPRIYHTISSTHGSANLVVTQGCEVSEVYVSSSKAMYAAQPGPVGKQGLTGVFVRVTDVCASSHALASAPAAGGGGSVVFEADVQNSAPLVVDARLTKASVTTDLPGTDGNGDPVTVHLVARWTGTGPLEHSTVSTHTHFGDGNVSANDNNLRRAAVASVSVQVAGRSITGRTDDAGLEQVKSHCIEVPRPGAIDFYPCFGFPG</sequence>